<evidence type="ECO:0000259" key="3">
    <source>
        <dbReference type="Pfam" id="PF18133"/>
    </source>
</evidence>
<dbReference type="AlphaFoldDB" id="A0A9D2DFA4"/>
<dbReference type="PANTHER" id="PTHR42714:SF6">
    <property type="entry name" value="TRANSLATION INITIATION FACTOR IF-2"/>
    <property type="match status" value="1"/>
</dbReference>
<dbReference type="GO" id="GO:0030488">
    <property type="term" value="P:tRNA methylation"/>
    <property type="evidence" value="ECO:0007669"/>
    <property type="project" value="TreeGrafter"/>
</dbReference>
<dbReference type="InterPro" id="IPR023873">
    <property type="entry name" value="FeFe-hyd_GTPase_HydF"/>
</dbReference>
<dbReference type="Pfam" id="PF18128">
    <property type="entry name" value="HydF_dimer"/>
    <property type="match status" value="1"/>
</dbReference>
<gene>
    <name evidence="4" type="primary">hydF</name>
    <name evidence="4" type="ORF">H9816_07870</name>
</gene>
<dbReference type="PANTHER" id="PTHR42714">
    <property type="entry name" value="TRNA MODIFICATION GTPASE GTPBP3"/>
    <property type="match status" value="1"/>
</dbReference>
<dbReference type="Gene3D" id="3.40.50.300">
    <property type="entry name" value="P-loop containing nucleotide triphosphate hydrolases"/>
    <property type="match status" value="1"/>
</dbReference>
<evidence type="ECO:0000313" key="5">
    <source>
        <dbReference type="Proteomes" id="UP000824014"/>
    </source>
</evidence>
<reference evidence="4" key="1">
    <citation type="journal article" date="2021" name="PeerJ">
        <title>Extensive microbial diversity within the chicken gut microbiome revealed by metagenomics and culture.</title>
        <authorList>
            <person name="Gilroy R."/>
            <person name="Ravi A."/>
            <person name="Getino M."/>
            <person name="Pursley I."/>
            <person name="Horton D.L."/>
            <person name="Alikhan N.F."/>
            <person name="Baker D."/>
            <person name="Gharbi K."/>
            <person name="Hall N."/>
            <person name="Watson M."/>
            <person name="Adriaenssens E.M."/>
            <person name="Foster-Nyarko E."/>
            <person name="Jarju S."/>
            <person name="Secka A."/>
            <person name="Antonio M."/>
            <person name="Oren A."/>
            <person name="Chaudhuri R.R."/>
            <person name="La Ragione R."/>
            <person name="Hildebrand F."/>
            <person name="Pallen M.J."/>
        </authorList>
    </citation>
    <scope>NUCLEOTIDE SEQUENCE</scope>
    <source>
        <strain evidence="4">ChiHjej11B10-19426</strain>
    </source>
</reference>
<dbReference type="InterPro" id="IPR005225">
    <property type="entry name" value="Small_GTP-bd"/>
</dbReference>
<dbReference type="Proteomes" id="UP000824014">
    <property type="component" value="Unassembled WGS sequence"/>
</dbReference>
<proteinExistence type="predicted"/>
<evidence type="ECO:0000259" key="1">
    <source>
        <dbReference type="Pfam" id="PF01926"/>
    </source>
</evidence>
<feature type="domain" description="Hydrogen maturase F tetramerization" evidence="3">
    <location>
        <begin position="279"/>
        <end position="394"/>
    </location>
</feature>
<dbReference type="EMBL" id="DXCC01000030">
    <property type="protein sequence ID" value="HIZ15807.1"/>
    <property type="molecule type" value="Genomic_DNA"/>
</dbReference>
<dbReference type="CDD" id="cd00880">
    <property type="entry name" value="Era_like"/>
    <property type="match status" value="1"/>
</dbReference>
<dbReference type="Pfam" id="PF18133">
    <property type="entry name" value="HydF_tetramer"/>
    <property type="match status" value="1"/>
</dbReference>
<organism evidence="4 5">
    <name type="scientific">Candidatus Tidjanibacter faecipullorum</name>
    <dbReference type="NCBI Taxonomy" id="2838766"/>
    <lineage>
        <taxon>Bacteria</taxon>
        <taxon>Pseudomonadati</taxon>
        <taxon>Bacteroidota</taxon>
        <taxon>Bacteroidia</taxon>
        <taxon>Bacteroidales</taxon>
        <taxon>Rikenellaceae</taxon>
        <taxon>Tidjanibacter</taxon>
    </lineage>
</organism>
<reference evidence="4" key="2">
    <citation type="submission" date="2021-04" db="EMBL/GenBank/DDBJ databases">
        <authorList>
            <person name="Gilroy R."/>
        </authorList>
    </citation>
    <scope>NUCLEOTIDE SEQUENCE</scope>
    <source>
        <strain evidence="4">ChiHjej11B10-19426</strain>
    </source>
</reference>
<feature type="domain" description="Hydrogen maturase F dimerization" evidence="2">
    <location>
        <begin position="178"/>
        <end position="275"/>
    </location>
</feature>
<dbReference type="GO" id="GO:0005737">
    <property type="term" value="C:cytoplasm"/>
    <property type="evidence" value="ECO:0007669"/>
    <property type="project" value="TreeGrafter"/>
</dbReference>
<evidence type="ECO:0000259" key="2">
    <source>
        <dbReference type="Pfam" id="PF18128"/>
    </source>
</evidence>
<evidence type="ECO:0000313" key="4">
    <source>
        <dbReference type="EMBL" id="HIZ15807.1"/>
    </source>
</evidence>
<dbReference type="InterPro" id="IPR040644">
    <property type="entry name" value="HydF_tetramer"/>
</dbReference>
<protein>
    <submittedName>
        <fullName evidence="4">[FeFe] hydrogenase H-cluster maturation GTPase HydF</fullName>
    </submittedName>
</protein>
<dbReference type="Pfam" id="PF01926">
    <property type="entry name" value="MMR_HSR1"/>
    <property type="match status" value="1"/>
</dbReference>
<dbReference type="SUPFAM" id="SSF52540">
    <property type="entry name" value="P-loop containing nucleoside triphosphate hydrolases"/>
    <property type="match status" value="1"/>
</dbReference>
<dbReference type="Gene3D" id="3.40.50.11420">
    <property type="match status" value="1"/>
</dbReference>
<comment type="caution">
    <text evidence="4">The sequence shown here is derived from an EMBL/GenBank/DDBJ whole genome shotgun (WGS) entry which is preliminary data.</text>
</comment>
<dbReference type="InterPro" id="IPR041606">
    <property type="entry name" value="HydF_dimer"/>
</dbReference>
<name>A0A9D2DFA4_9BACT</name>
<sequence>MESTPRANRVHIGIYGKCNSGKSSLINAITGQQTAVVSELPGTTTDPVNKSMEVPGLGAVTFIDTAGFDDDSELGERRLEQTRKAADRTDIALVVYGTGDSETEDAWVRMFGQRNVPVVAVLNKIDTIENREEFIERMRRRTGMEPVAVSARTGEGIDKLIRRLGELGRGAADEATITGDLVTEGDVVMLIMPQDAQAPKGRLILPQVQTIRELLDKRCIVVSCTPDTMEGALRALSAAPKLVITDSQAFGVVSRMTPAESLLTSFSVLFAHYKGDIDSFVAGSAAIDRLTEQSRVLIAEACTHAPATEDIGRVKIPNLLRKRVGEGLRIDVVGGTDFPEDLTPYDLVIHCGACMFNRRHVLSRLARAEAQGVPMTNYGVTIARLTGILDRVVYPKGRE</sequence>
<dbReference type="InterPro" id="IPR027417">
    <property type="entry name" value="P-loop_NTPase"/>
</dbReference>
<dbReference type="InterPro" id="IPR006073">
    <property type="entry name" value="GTP-bd"/>
</dbReference>
<feature type="domain" description="G" evidence="1">
    <location>
        <begin position="11"/>
        <end position="124"/>
    </location>
</feature>
<dbReference type="GO" id="GO:0005525">
    <property type="term" value="F:GTP binding"/>
    <property type="evidence" value="ECO:0007669"/>
    <property type="project" value="InterPro"/>
</dbReference>
<accession>A0A9D2DFA4</accession>
<dbReference type="NCBIfam" id="TIGR03918">
    <property type="entry name" value="GTP_HydF"/>
    <property type="match status" value="1"/>
</dbReference>
<dbReference type="Gene3D" id="3.40.50.11410">
    <property type="match status" value="1"/>
</dbReference>
<dbReference type="GO" id="GO:0002098">
    <property type="term" value="P:tRNA wobble uridine modification"/>
    <property type="evidence" value="ECO:0007669"/>
    <property type="project" value="TreeGrafter"/>
</dbReference>
<dbReference type="NCBIfam" id="TIGR00231">
    <property type="entry name" value="small_GTP"/>
    <property type="match status" value="1"/>
</dbReference>